<evidence type="ECO:0000256" key="3">
    <source>
        <dbReference type="SAM" id="MobiDB-lite"/>
    </source>
</evidence>
<dbReference type="SUPFAM" id="SSF52058">
    <property type="entry name" value="L domain-like"/>
    <property type="match status" value="1"/>
</dbReference>
<sequence length="1348" mass="152292">MASNLVKDVAEENKLVVVNLYNNIKPGDTTHEDIHLKYKEYFTKFSKRMKIFIQPVDALVQQLPCYILQVTYYICQKHLLSGALMDLFCENVKNYEIPEKIKQVACDDRDSNLISLSQLFSIKKINENEWELLKAGFGVYLYVCEAKCQDPLIRITNEVLEVVPKNIPLSQDKIKEMVDKAVCLVWDMVTIVPPAIVYQPTEYDEEWHEKRITSWKDNLPYNPVVYFQPVLFYSALGHVGCKGTIGNTQPNNITLIQCHCLPQTELHKPLESIQVTNASSKDTASTIKADSGNFQSSQQTLVDEKSGGATKFDGCYTFTSADEDLASLLPYLSSVYLRKQSVDEALPSIQDSKDEAVDTSQCSNVGMTVSQNTLLSNSKDVDKNFDNSDDRNALAIVPNKDNSDSEENSTNDNLVSDKVTPICDRPDGDVIHSPWLNNEELSDNNLLLLEVNRLCHNINIGDITHESVCLTFNEYFVMFNRQFKQLVHSQDPVQSVICLVVQTAYKLCVEYILEGPVMKKFNDSPDSILNQLPKAVKEILSSRNKLETLFVPCAIKNGDHWELLKISYSYLLCISKAKSLCPFAEIQNQVLAIVSDQIEEPIQKLIEKAVHVTWDMVTLVPPAIVAQPPDINEEWHEIRTTYWNDSTHNPLIYFKPVLFYSALGQVACKGEVGNVLRSNAVVLHHQEHETKSQQSSENISHEAFPVPDLSIMLNEADDEISNRVEKTELQLKVFHSVSIKTNPPAKILYAPEYEVTWRSCSNCGTNAMISDRSTCEHCREKRQLGAASIILELPNEPVRQVQRWLIREPQREFSHPPSEREGRGRVPRLLRAATDPLGGGGIDVAQGGGSGGGPVRGIPKDNVIFAESVTSPGVPVVYRPPEERMINPDRLNLDRRNLFTCPILEGEEHLRLLNLQHNCITRIQHLTPLRRLVFLDLYDNKIEDINGLESLHSLRVLMLGRNRISQITGLDGLTKLDVLDLHGNLLRYIDNIGHLSHLRVLNLAGNNITVVEDLSGLSSLAELNLRRNRITHFDCGSLPLLQRLFLSHNLIESFDDISSTTFCTSLNDLSIDGNPLANNPDHRNLIISYLTNLVTLNQSPVSEEERKQSLLAARQEEIKLNELHKQLKLMEQRESLIATVKSEWEAKQTDPRSGCSSSYIDNEKNSLVLYGGKSLKIFKSNRLPSVTQLALHYMTFKEETESFSLIKESLPVLQHLECHCLNLSTLLDLRSLYSCLPSSLSSLTITNDGNPVTDHPLYVQWLGFLLPRVSINGIKDCQGHLFAPYGQLLNASEYTMYEPENAETKEKARTIARQVQQEVLKQVHRKDRFDKLWPTLVNKLVEEAVLSS</sequence>
<dbReference type="PANTHER" id="PTHR45973">
    <property type="entry name" value="PROTEIN PHOSPHATASE 1 REGULATORY SUBUNIT SDS22-RELATED"/>
    <property type="match status" value="1"/>
</dbReference>
<evidence type="ECO:0000313" key="4">
    <source>
        <dbReference type="EnsemblMetazoa" id="Aqu2.1.44279_001"/>
    </source>
</evidence>
<reference evidence="4" key="1">
    <citation type="submission" date="2017-05" db="UniProtKB">
        <authorList>
            <consortium name="EnsemblMetazoa"/>
        </authorList>
    </citation>
    <scope>IDENTIFICATION</scope>
</reference>
<keyword evidence="1" id="KW-0433">Leucine-rich repeat</keyword>
<dbReference type="PROSITE" id="PS51450">
    <property type="entry name" value="LRR"/>
    <property type="match status" value="6"/>
</dbReference>
<dbReference type="Pfam" id="PF14580">
    <property type="entry name" value="LRR_9"/>
    <property type="match status" value="1"/>
</dbReference>
<feature type="region of interest" description="Disordered" evidence="3">
    <location>
        <begin position="396"/>
        <end position="418"/>
    </location>
</feature>
<protein>
    <recommendedName>
        <fullName evidence="5">Leucine-rich repeat-containing protein 49</fullName>
    </recommendedName>
</protein>
<dbReference type="InParanoid" id="A0A1X7VXX5"/>
<dbReference type="Gene3D" id="3.80.10.10">
    <property type="entry name" value="Ribonuclease Inhibitor"/>
    <property type="match status" value="2"/>
</dbReference>
<accession>A0A1X7VXX5</accession>
<dbReference type="InterPro" id="IPR001611">
    <property type="entry name" value="Leu-rich_rpt"/>
</dbReference>
<dbReference type="SMART" id="SM00369">
    <property type="entry name" value="LRR_TYP"/>
    <property type="match status" value="6"/>
</dbReference>
<dbReference type="OrthoDB" id="6083617at2759"/>
<dbReference type="SMART" id="SM00365">
    <property type="entry name" value="LRR_SD22"/>
    <property type="match status" value="5"/>
</dbReference>
<dbReference type="InterPro" id="IPR025875">
    <property type="entry name" value="Leu-rich_rpt_4"/>
</dbReference>
<dbReference type="InterPro" id="IPR003591">
    <property type="entry name" value="Leu-rich_rpt_typical-subtyp"/>
</dbReference>
<dbReference type="STRING" id="400682.A0A1X7VXX5"/>
<organism evidence="4">
    <name type="scientific">Amphimedon queenslandica</name>
    <name type="common">Sponge</name>
    <dbReference type="NCBI Taxonomy" id="400682"/>
    <lineage>
        <taxon>Eukaryota</taxon>
        <taxon>Metazoa</taxon>
        <taxon>Porifera</taxon>
        <taxon>Demospongiae</taxon>
        <taxon>Heteroscleromorpha</taxon>
        <taxon>Haplosclerida</taxon>
        <taxon>Niphatidae</taxon>
        <taxon>Amphimedon</taxon>
    </lineage>
</organism>
<dbReference type="eggNOG" id="KOG0531">
    <property type="taxonomic scope" value="Eukaryota"/>
</dbReference>
<name>A0A1X7VXX5_AMPQE</name>
<evidence type="ECO:0000256" key="1">
    <source>
        <dbReference type="ARBA" id="ARBA00022614"/>
    </source>
</evidence>
<dbReference type="InterPro" id="IPR050576">
    <property type="entry name" value="Cilia_flagella_integrity"/>
</dbReference>
<dbReference type="EnsemblMetazoa" id="Aqu2.1.44279_001">
    <property type="protein sequence ID" value="Aqu2.1.44279_001"/>
    <property type="gene ID" value="Aqu2.1.44279"/>
</dbReference>
<dbReference type="InterPro" id="IPR032675">
    <property type="entry name" value="LRR_dom_sf"/>
</dbReference>
<dbReference type="Pfam" id="PF12799">
    <property type="entry name" value="LRR_4"/>
    <property type="match status" value="1"/>
</dbReference>
<dbReference type="PANTHER" id="PTHR45973:SF8">
    <property type="entry name" value="LEUCINE-RICH REPEAT-CONTAINING PROTEIN 49"/>
    <property type="match status" value="1"/>
</dbReference>
<evidence type="ECO:0008006" key="5">
    <source>
        <dbReference type="Google" id="ProtNLM"/>
    </source>
</evidence>
<keyword evidence="2" id="KW-0677">Repeat</keyword>
<proteinExistence type="predicted"/>
<evidence type="ECO:0000256" key="2">
    <source>
        <dbReference type="ARBA" id="ARBA00022737"/>
    </source>
</evidence>